<evidence type="ECO:0000313" key="2">
    <source>
        <dbReference type="Proteomes" id="UP001642540"/>
    </source>
</evidence>
<reference evidence="1 2" key="1">
    <citation type="submission" date="2024-08" db="EMBL/GenBank/DDBJ databases">
        <authorList>
            <person name="Cucini C."/>
            <person name="Frati F."/>
        </authorList>
    </citation>
    <scope>NUCLEOTIDE SEQUENCE [LARGE SCALE GENOMIC DNA]</scope>
</reference>
<organism evidence="1 2">
    <name type="scientific">Orchesella dallaii</name>
    <dbReference type="NCBI Taxonomy" id="48710"/>
    <lineage>
        <taxon>Eukaryota</taxon>
        <taxon>Metazoa</taxon>
        <taxon>Ecdysozoa</taxon>
        <taxon>Arthropoda</taxon>
        <taxon>Hexapoda</taxon>
        <taxon>Collembola</taxon>
        <taxon>Entomobryomorpha</taxon>
        <taxon>Entomobryoidea</taxon>
        <taxon>Orchesellidae</taxon>
        <taxon>Orchesellinae</taxon>
        <taxon>Orchesella</taxon>
    </lineage>
</organism>
<protein>
    <submittedName>
        <fullName evidence="1">Uncharacterized protein</fullName>
    </submittedName>
</protein>
<sequence>MAIMMSVLDDMEYGVSQAGAPNNPRKTRKRVVAYCYLYLHSITTKEKEQRGMQFRWNWSGGNFPLSTLTKVKTLMSSVIEITGVHIQNICTHVKNTFDIKKSFVFFVPRKKNLSCKEIHNEQSFCIPFRPKWLDKLGDV</sequence>
<dbReference type="Proteomes" id="UP001642540">
    <property type="component" value="Unassembled WGS sequence"/>
</dbReference>
<comment type="caution">
    <text evidence="1">The sequence shown here is derived from an EMBL/GenBank/DDBJ whole genome shotgun (WGS) entry which is preliminary data.</text>
</comment>
<proteinExistence type="predicted"/>
<keyword evidence="2" id="KW-1185">Reference proteome</keyword>
<evidence type="ECO:0000313" key="1">
    <source>
        <dbReference type="EMBL" id="CAL8102182.1"/>
    </source>
</evidence>
<dbReference type="EMBL" id="CAXLJM020000033">
    <property type="protein sequence ID" value="CAL8102182.1"/>
    <property type="molecule type" value="Genomic_DNA"/>
</dbReference>
<accession>A0ABP1QJV4</accession>
<gene>
    <name evidence="1" type="ORF">ODALV1_LOCUS11074</name>
</gene>
<name>A0ABP1QJV4_9HEXA</name>